<feature type="domain" description="Methyltransferase type 11" evidence="1">
    <location>
        <begin position="58"/>
        <end position="145"/>
    </location>
</feature>
<proteinExistence type="predicted"/>
<dbReference type="GO" id="GO:0008757">
    <property type="term" value="F:S-adenosylmethionine-dependent methyltransferase activity"/>
    <property type="evidence" value="ECO:0007669"/>
    <property type="project" value="InterPro"/>
</dbReference>
<gene>
    <name evidence="2" type="ORF">H9830_08900</name>
</gene>
<keyword evidence="2" id="KW-0808">Transferase</keyword>
<dbReference type="AlphaFoldDB" id="A0A9D2C9K6"/>
<organism evidence="2 3">
    <name type="scientific">Candidatus Agrococcus pullicola</name>
    <dbReference type="NCBI Taxonomy" id="2838429"/>
    <lineage>
        <taxon>Bacteria</taxon>
        <taxon>Bacillati</taxon>
        <taxon>Actinomycetota</taxon>
        <taxon>Actinomycetes</taxon>
        <taxon>Micrococcales</taxon>
        <taxon>Microbacteriaceae</taxon>
        <taxon>Agrococcus</taxon>
    </lineage>
</organism>
<dbReference type="Proteomes" id="UP000824005">
    <property type="component" value="Unassembled WGS sequence"/>
</dbReference>
<dbReference type="Gene3D" id="3.40.50.150">
    <property type="entry name" value="Vaccinia Virus protein VP39"/>
    <property type="match status" value="1"/>
</dbReference>
<evidence type="ECO:0000313" key="2">
    <source>
        <dbReference type="EMBL" id="HIY66377.1"/>
    </source>
</evidence>
<dbReference type="SUPFAM" id="SSF53335">
    <property type="entry name" value="S-adenosyl-L-methionine-dependent methyltransferases"/>
    <property type="match status" value="1"/>
</dbReference>
<dbReference type="InterPro" id="IPR013216">
    <property type="entry name" value="Methyltransf_11"/>
</dbReference>
<evidence type="ECO:0000259" key="1">
    <source>
        <dbReference type="Pfam" id="PF08241"/>
    </source>
</evidence>
<dbReference type="GO" id="GO:0032259">
    <property type="term" value="P:methylation"/>
    <property type="evidence" value="ECO:0007669"/>
    <property type="project" value="UniProtKB-KW"/>
</dbReference>
<dbReference type="Pfam" id="PF08241">
    <property type="entry name" value="Methyltransf_11"/>
    <property type="match status" value="1"/>
</dbReference>
<dbReference type="InterPro" id="IPR029063">
    <property type="entry name" value="SAM-dependent_MTases_sf"/>
</dbReference>
<protein>
    <submittedName>
        <fullName evidence="2">Methyltransferase domain-containing protein</fullName>
    </submittedName>
</protein>
<dbReference type="PANTHER" id="PTHR43460:SF1">
    <property type="entry name" value="METHYLTRANSFERASE TYPE 11 DOMAIN-CONTAINING PROTEIN"/>
    <property type="match status" value="1"/>
</dbReference>
<dbReference type="EMBL" id="DXDC01000269">
    <property type="protein sequence ID" value="HIY66377.1"/>
    <property type="molecule type" value="Genomic_DNA"/>
</dbReference>
<comment type="caution">
    <text evidence="2">The sequence shown here is derived from an EMBL/GenBank/DDBJ whole genome shotgun (WGS) entry which is preliminary data.</text>
</comment>
<sequence length="257" mass="28688">MNEKQPHNESQELIEAAAAADVTGWGFSWLEGRATEERPPWGYSKLLAKQLETARVALDLDTGGGEVLNEAPVMAAEQHATEGWPPNLEVARATLGPRGVQVHSADHHHPLPFADATFDLVTSRHPVTPRWSEIARVLVPGGEYFAQHVGPGSAYELTEFFYGQPSAADRNSRAPDVETRAANAAGLVIDELQTARLRMEFFDIGAVVWILRKCVWWVPDFDVHTYRERLLAMDARIRREGSFVAHSTRHLVRARRP</sequence>
<name>A0A9D2C9K6_9MICO</name>
<keyword evidence="2" id="KW-0489">Methyltransferase</keyword>
<reference evidence="2" key="2">
    <citation type="submission" date="2021-04" db="EMBL/GenBank/DDBJ databases">
        <authorList>
            <person name="Gilroy R."/>
        </authorList>
    </citation>
    <scope>NUCLEOTIDE SEQUENCE</scope>
    <source>
        <strain evidence="2">ChiGjej1B1-98</strain>
    </source>
</reference>
<dbReference type="CDD" id="cd02440">
    <property type="entry name" value="AdoMet_MTases"/>
    <property type="match status" value="1"/>
</dbReference>
<dbReference type="InterPro" id="IPR052939">
    <property type="entry name" value="23S_rRNA_MeTrnsfrase_RlmA"/>
</dbReference>
<dbReference type="PANTHER" id="PTHR43460">
    <property type="entry name" value="METHYLTRANSFERASE"/>
    <property type="match status" value="1"/>
</dbReference>
<accession>A0A9D2C9K6</accession>
<evidence type="ECO:0000313" key="3">
    <source>
        <dbReference type="Proteomes" id="UP000824005"/>
    </source>
</evidence>
<reference evidence="2" key="1">
    <citation type="journal article" date="2021" name="PeerJ">
        <title>Extensive microbial diversity within the chicken gut microbiome revealed by metagenomics and culture.</title>
        <authorList>
            <person name="Gilroy R."/>
            <person name="Ravi A."/>
            <person name="Getino M."/>
            <person name="Pursley I."/>
            <person name="Horton D.L."/>
            <person name="Alikhan N.F."/>
            <person name="Baker D."/>
            <person name="Gharbi K."/>
            <person name="Hall N."/>
            <person name="Watson M."/>
            <person name="Adriaenssens E.M."/>
            <person name="Foster-Nyarko E."/>
            <person name="Jarju S."/>
            <person name="Secka A."/>
            <person name="Antonio M."/>
            <person name="Oren A."/>
            <person name="Chaudhuri R.R."/>
            <person name="La Ragione R."/>
            <person name="Hildebrand F."/>
            <person name="Pallen M.J."/>
        </authorList>
    </citation>
    <scope>NUCLEOTIDE SEQUENCE</scope>
    <source>
        <strain evidence="2">ChiGjej1B1-98</strain>
    </source>
</reference>